<dbReference type="EMBL" id="FTOG01000001">
    <property type="protein sequence ID" value="SIS45941.1"/>
    <property type="molecule type" value="Genomic_DNA"/>
</dbReference>
<dbReference type="Proteomes" id="UP000186221">
    <property type="component" value="Unassembled WGS sequence"/>
</dbReference>
<dbReference type="AlphaFoldDB" id="A0A1N7J9K4"/>
<proteinExistence type="predicted"/>
<sequence>MRLFGSEKGGARPEGGRNRARPWGRGGRGPACRRATRRSEAGQGGAQ</sequence>
<evidence type="ECO:0000313" key="3">
    <source>
        <dbReference type="Proteomes" id="UP000186221"/>
    </source>
</evidence>
<reference evidence="3" key="1">
    <citation type="submission" date="2017-01" db="EMBL/GenBank/DDBJ databases">
        <authorList>
            <person name="Varghese N."/>
            <person name="Submissions S."/>
        </authorList>
    </citation>
    <scope>NUCLEOTIDE SEQUENCE [LARGE SCALE GENOMIC DNA]</scope>
    <source>
        <strain evidence="3">DSM 19945</strain>
    </source>
</reference>
<accession>A0A1N7J9K4</accession>
<evidence type="ECO:0000313" key="2">
    <source>
        <dbReference type="EMBL" id="SIS45941.1"/>
    </source>
</evidence>
<gene>
    <name evidence="2" type="ORF">SAMN05421580_101499</name>
</gene>
<organism evidence="2 3">
    <name type="scientific">Rhodobacter aestuarii</name>
    <dbReference type="NCBI Taxonomy" id="453582"/>
    <lineage>
        <taxon>Bacteria</taxon>
        <taxon>Pseudomonadati</taxon>
        <taxon>Pseudomonadota</taxon>
        <taxon>Alphaproteobacteria</taxon>
        <taxon>Rhodobacterales</taxon>
        <taxon>Rhodobacter group</taxon>
        <taxon>Rhodobacter</taxon>
    </lineage>
</organism>
<name>A0A1N7J9K4_9RHOB</name>
<protein>
    <submittedName>
        <fullName evidence="2">Uncharacterized protein</fullName>
    </submittedName>
</protein>
<feature type="region of interest" description="Disordered" evidence="1">
    <location>
        <begin position="1"/>
        <end position="47"/>
    </location>
</feature>
<keyword evidence="3" id="KW-1185">Reference proteome</keyword>
<evidence type="ECO:0000256" key="1">
    <source>
        <dbReference type="SAM" id="MobiDB-lite"/>
    </source>
</evidence>